<dbReference type="PANTHER" id="PTHR11003:SF342">
    <property type="entry name" value="OUTWARD-RECTIFIER POTASSIUM CHANNEL TOK1"/>
    <property type="match status" value="1"/>
</dbReference>
<dbReference type="EMBL" id="CAJMWT010003565">
    <property type="protein sequence ID" value="CAE6474241.1"/>
    <property type="molecule type" value="Genomic_DNA"/>
</dbReference>
<dbReference type="SUPFAM" id="SSF81324">
    <property type="entry name" value="Voltage-gated potassium channels"/>
    <property type="match status" value="2"/>
</dbReference>
<keyword evidence="3 8" id="KW-0812">Transmembrane</keyword>
<dbReference type="InterPro" id="IPR003280">
    <property type="entry name" value="2pore_dom_K_chnl"/>
</dbReference>
<dbReference type="Gene3D" id="1.10.287.70">
    <property type="match status" value="2"/>
</dbReference>
<gene>
    <name evidence="12" type="ORF">RDB_LOCUS110492</name>
</gene>
<evidence type="ECO:0000259" key="11">
    <source>
        <dbReference type="Pfam" id="PF07885"/>
    </source>
</evidence>
<dbReference type="GO" id="GO:0005886">
    <property type="term" value="C:plasma membrane"/>
    <property type="evidence" value="ECO:0007669"/>
    <property type="project" value="TreeGrafter"/>
</dbReference>
<evidence type="ECO:0000256" key="6">
    <source>
        <dbReference type="ARBA" id="ARBA00023136"/>
    </source>
</evidence>
<evidence type="ECO:0000313" key="13">
    <source>
        <dbReference type="Proteomes" id="UP000663843"/>
    </source>
</evidence>
<keyword evidence="4 10" id="KW-1133">Transmembrane helix</keyword>
<evidence type="ECO:0000256" key="10">
    <source>
        <dbReference type="SAM" id="Phobius"/>
    </source>
</evidence>
<feature type="compositionally biased region" description="Basic and acidic residues" evidence="9">
    <location>
        <begin position="483"/>
        <end position="500"/>
    </location>
</feature>
<evidence type="ECO:0000256" key="5">
    <source>
        <dbReference type="ARBA" id="ARBA00023065"/>
    </source>
</evidence>
<organism evidence="12 13">
    <name type="scientific">Rhizoctonia solani</name>
    <dbReference type="NCBI Taxonomy" id="456999"/>
    <lineage>
        <taxon>Eukaryota</taxon>
        <taxon>Fungi</taxon>
        <taxon>Dikarya</taxon>
        <taxon>Basidiomycota</taxon>
        <taxon>Agaricomycotina</taxon>
        <taxon>Agaricomycetes</taxon>
        <taxon>Cantharellales</taxon>
        <taxon>Ceratobasidiaceae</taxon>
        <taxon>Rhizoctonia</taxon>
    </lineage>
</organism>
<dbReference type="InterPro" id="IPR013099">
    <property type="entry name" value="K_chnl_dom"/>
</dbReference>
<dbReference type="PANTHER" id="PTHR11003">
    <property type="entry name" value="POTASSIUM CHANNEL, SUBFAMILY K"/>
    <property type="match status" value="1"/>
</dbReference>
<feature type="transmembrane region" description="Helical" evidence="10">
    <location>
        <begin position="542"/>
        <end position="564"/>
    </location>
</feature>
<feature type="compositionally biased region" description="Acidic residues" evidence="9">
    <location>
        <begin position="755"/>
        <end position="767"/>
    </location>
</feature>
<dbReference type="Proteomes" id="UP000663843">
    <property type="component" value="Unassembled WGS sequence"/>
</dbReference>
<evidence type="ECO:0000256" key="3">
    <source>
        <dbReference type="ARBA" id="ARBA00022692"/>
    </source>
</evidence>
<feature type="compositionally biased region" description="Polar residues" evidence="9">
    <location>
        <begin position="34"/>
        <end position="45"/>
    </location>
</feature>
<feature type="transmembrane region" description="Helical" evidence="10">
    <location>
        <begin position="172"/>
        <end position="201"/>
    </location>
</feature>
<reference evidence="12" key="1">
    <citation type="submission" date="2021-01" db="EMBL/GenBank/DDBJ databases">
        <authorList>
            <person name="Kaushik A."/>
        </authorList>
    </citation>
    <scope>NUCLEOTIDE SEQUENCE</scope>
    <source>
        <strain evidence="12">AG2-2IIIB</strain>
    </source>
</reference>
<keyword evidence="5 8" id="KW-0406">Ion transport</keyword>
<feature type="transmembrane region" description="Helical" evidence="10">
    <location>
        <begin position="254"/>
        <end position="279"/>
    </location>
</feature>
<feature type="region of interest" description="Disordered" evidence="9">
    <location>
        <begin position="748"/>
        <end position="767"/>
    </location>
</feature>
<feature type="domain" description="Potassium channel" evidence="11">
    <location>
        <begin position="553"/>
        <end position="624"/>
    </location>
</feature>
<protein>
    <recommendedName>
        <fullName evidence="11">Potassium channel domain-containing protein</fullName>
    </recommendedName>
</protein>
<dbReference type="AlphaFoldDB" id="A0A8H3C527"/>
<evidence type="ECO:0000256" key="8">
    <source>
        <dbReference type="RuleBase" id="RU003857"/>
    </source>
</evidence>
<evidence type="ECO:0000313" key="12">
    <source>
        <dbReference type="EMBL" id="CAE6474241.1"/>
    </source>
</evidence>
<comment type="similarity">
    <text evidence="8">Belongs to the two pore domain potassium channel (TC 1.A.1.8) family.</text>
</comment>
<dbReference type="Pfam" id="PF07885">
    <property type="entry name" value="Ion_trans_2"/>
    <property type="match status" value="2"/>
</dbReference>
<name>A0A8H3C527_9AGAM</name>
<feature type="region of interest" description="Disordered" evidence="9">
    <location>
        <begin position="470"/>
        <end position="500"/>
    </location>
</feature>
<feature type="transmembrane region" description="Helical" evidence="10">
    <location>
        <begin position="600"/>
        <end position="620"/>
    </location>
</feature>
<feature type="region of interest" description="Disordered" evidence="9">
    <location>
        <begin position="19"/>
        <end position="47"/>
    </location>
</feature>
<keyword evidence="7 8" id="KW-0407">Ion channel</keyword>
<accession>A0A8H3C527</accession>
<evidence type="ECO:0000256" key="7">
    <source>
        <dbReference type="ARBA" id="ARBA00023303"/>
    </source>
</evidence>
<comment type="caution">
    <text evidence="12">The sequence shown here is derived from an EMBL/GenBank/DDBJ whole genome shotgun (WGS) entry which is preliminary data.</text>
</comment>
<keyword evidence="6 10" id="KW-0472">Membrane</keyword>
<evidence type="ECO:0000256" key="4">
    <source>
        <dbReference type="ARBA" id="ARBA00022989"/>
    </source>
</evidence>
<evidence type="ECO:0000256" key="1">
    <source>
        <dbReference type="ARBA" id="ARBA00004141"/>
    </source>
</evidence>
<dbReference type="GO" id="GO:0030322">
    <property type="term" value="P:stabilization of membrane potential"/>
    <property type="evidence" value="ECO:0007669"/>
    <property type="project" value="TreeGrafter"/>
</dbReference>
<dbReference type="PRINTS" id="PR01333">
    <property type="entry name" value="2POREKCHANEL"/>
</dbReference>
<dbReference type="GO" id="GO:0015271">
    <property type="term" value="F:outward rectifier potassium channel activity"/>
    <property type="evidence" value="ECO:0007669"/>
    <property type="project" value="TreeGrafter"/>
</dbReference>
<sequence>MPSKLLLIPILQAIFDKRRSQPEHSPTRFEVAGQTEQGDNIQSGVNDKEWRNKSSVPVWTRIKGYLWGQEDEESRREYIPNFRWTPILSGVIIPFAILLEIPGLTEHWYIRTIANKTVETQENPKILDAGLAISMASAVVANAALITTMASAVVANAALITRFLERRVRLSTFIAIGGLVVHGKSVIDIINIITIIIFGVIHRVDDGFTYGQAFWMTVCSTIASVITTISLIYDWVRTPDFARSGSGLTRKQRLLVIIVMVLLCYIALGAMCYSFIMSLSFQNGLYFTVVSIETVGFGDIILTTTLGRVFSMFYNTFGIINLGLAVSTTRETIIESFENSYRKRRVERENLKHARAQIRAAEQLLRRMGQPVYVPLPTSLDQTDKIIHQNCTLVDRTRTSIGRRRRAGGPFFKHHTHGPKHKLVLNVWALSREQRRALFGEQGASGTGVGVDASVGVGVATGVGTATVAGTGVCQSPPPEGLGSDRLEPSPDASIRHTDPDPDPMTLIECFHAELGGPAHEEENADYIELKERLESDEKKEFAVKLGVTWSLFVAFWLVGSGVFVATEGWAFGESMFFCFCTFSTVGYGDFAPRTPAGRAFFVGWALFGIAAMTILISVLTEAYSSRYKTIIQSSAIERAVKSRRQRPHAPAHPTPSQSDLNALAVEIVINARAIREHMSWFVNSSGVKGAPEGVIKVLDDIAQGENMDDRVKKDFMSNDEARKTVFVMSFERMLHNLACVAEEVARVPRQQSQDEIEPDDEIQGCT</sequence>
<dbReference type="GO" id="GO:0022841">
    <property type="term" value="F:potassium ion leak channel activity"/>
    <property type="evidence" value="ECO:0007669"/>
    <property type="project" value="TreeGrafter"/>
</dbReference>
<proteinExistence type="inferred from homology"/>
<comment type="subcellular location">
    <subcellularLocation>
        <location evidence="1">Membrane</location>
        <topology evidence="1">Multi-pass membrane protein</topology>
    </subcellularLocation>
</comment>
<evidence type="ECO:0000256" key="9">
    <source>
        <dbReference type="SAM" id="MobiDB-lite"/>
    </source>
</evidence>
<keyword evidence="2 8" id="KW-0813">Transport</keyword>
<feature type="transmembrane region" description="Helical" evidence="10">
    <location>
        <begin position="130"/>
        <end position="160"/>
    </location>
</feature>
<feature type="domain" description="Potassium channel" evidence="11">
    <location>
        <begin position="261"/>
        <end position="333"/>
    </location>
</feature>
<evidence type="ECO:0000256" key="2">
    <source>
        <dbReference type="ARBA" id="ARBA00022448"/>
    </source>
</evidence>
<feature type="transmembrane region" description="Helical" evidence="10">
    <location>
        <begin position="213"/>
        <end position="233"/>
    </location>
</feature>